<dbReference type="Proteomes" id="UP000254848">
    <property type="component" value="Unassembled WGS sequence"/>
</dbReference>
<evidence type="ECO:0000256" key="4">
    <source>
        <dbReference type="SAM" id="SignalP"/>
    </source>
</evidence>
<dbReference type="InterPro" id="IPR036514">
    <property type="entry name" value="SGNH_hydro_sf"/>
</dbReference>
<accession>A0A370QUL2</accession>
<evidence type="ECO:0000259" key="5">
    <source>
        <dbReference type="PROSITE" id="PS51208"/>
    </source>
</evidence>
<name>A0A370QUL2_9GAMM</name>
<proteinExistence type="inferred from homology"/>
<feature type="active site" evidence="3">
    <location>
        <position position="324"/>
    </location>
</feature>
<feature type="signal peptide" evidence="4">
    <location>
        <begin position="1"/>
        <end position="26"/>
    </location>
</feature>
<dbReference type="Pfam" id="PF03797">
    <property type="entry name" value="Autotransporter"/>
    <property type="match status" value="1"/>
</dbReference>
<dbReference type="InterPro" id="IPR005546">
    <property type="entry name" value="Autotransporte_beta"/>
</dbReference>
<keyword evidence="2 4" id="KW-0732">Signal</keyword>
<dbReference type="OrthoDB" id="5292073at2"/>
<keyword evidence="7" id="KW-1185">Reference proteome</keyword>
<evidence type="ECO:0000256" key="2">
    <source>
        <dbReference type="ARBA" id="ARBA00022729"/>
    </source>
</evidence>
<comment type="similarity">
    <text evidence="1">Belongs to the 'GDSL' lipolytic enzyme family.</text>
</comment>
<feature type="active site" evidence="3">
    <location>
        <position position="327"/>
    </location>
</feature>
<dbReference type="CDD" id="cd01847">
    <property type="entry name" value="Triacylglycerol_lipase_like"/>
    <property type="match status" value="1"/>
</dbReference>
<gene>
    <name evidence="6" type="ORF">C8D90_103321</name>
</gene>
<evidence type="ECO:0000256" key="3">
    <source>
        <dbReference type="PIRSR" id="PIRSR037375-1"/>
    </source>
</evidence>
<dbReference type="PANTHER" id="PTHR45642">
    <property type="entry name" value="GDSL ESTERASE/LIPASE EXL3"/>
    <property type="match status" value="1"/>
</dbReference>
<protein>
    <submittedName>
        <fullName evidence="6">Outer membrane lipase/esterase</fullName>
    </submittedName>
</protein>
<dbReference type="Gene3D" id="2.40.128.130">
    <property type="entry name" value="Autotransporter beta-domain"/>
    <property type="match status" value="1"/>
</dbReference>
<dbReference type="SUPFAM" id="SSF52266">
    <property type="entry name" value="SGNH hydrolase"/>
    <property type="match status" value="1"/>
</dbReference>
<sequence>MNTCTLPSPRRIALVMLAIAACPALAFDQVVVFGDSLSDNGNVGRFTYDGSQHPLYDDILAQSIGLNLSASAQGGSDYAAGGAVAAPSLNAQNNTQDQVAAYLDTVGGKADGQGLYIHWIGGNDLAAAVLNSAQAQTIVLTSAAGAAQQVDTLLNAGAGTVIVPTVPNIGLTPTLAESIIQAAPLPDQTAALLALHAALNAPATDGADGRLQVIRQAFQAAAAQAGPLSGAVAQQMFDAYTTLSAQTAALTQLYNQQEETLLSQRGGNIVRVDVNALFNEVVANPAQYGFANTAGFACPTGVSSARCSSAMSGFDSSKPFLFADDFHPTPAAHALIGDYMASVLNAPAQVVALTQETAAMARDARAMLDSRLQQLRDNGNIPGSWGVFGGYAGQHYDYAANLAAGDGNATTHNLTVGVDHQITDSWLAGFLISASDDNQQPTPGFTYKGRGLMFSAFSAVNVLDNGWINADLHLMRMNYDDISRSITLGAANRAEQGDTEGNQYGARITAGWDFPVTPAIKTGPVVQFALDYSHVDGYEENGDDSTAMRFSDQNYHSQVGALGWRLDTHFDVINPYAQITYQHQFGDDVYTAGGGIKTSQTTFTRETATQDRNWTDVTVGANLPLTDNVAAFASVSQTGGLSSGEQFLYNVGLSAKF</sequence>
<dbReference type="SMART" id="SM00869">
    <property type="entry name" value="Autotransporter"/>
    <property type="match status" value="1"/>
</dbReference>
<dbReference type="InterPro" id="IPR001087">
    <property type="entry name" value="GDSL"/>
</dbReference>
<dbReference type="RefSeq" id="WP_115458105.1">
    <property type="nucleotide sequence ID" value="NZ_QRAP01000003.1"/>
</dbReference>
<dbReference type="AlphaFoldDB" id="A0A370QUL2"/>
<dbReference type="PANTHER" id="PTHR45642:SF139">
    <property type="entry name" value="SGNH HYDROLASE-TYPE ESTERASE DOMAIN-CONTAINING PROTEIN"/>
    <property type="match status" value="1"/>
</dbReference>
<feature type="active site" description="Nucleophile" evidence="3">
    <location>
        <position position="36"/>
    </location>
</feature>
<evidence type="ECO:0000313" key="6">
    <source>
        <dbReference type="EMBL" id="RDK92928.1"/>
    </source>
</evidence>
<organism evidence="6 7">
    <name type="scientific">Enterobacillus tribolii</name>
    <dbReference type="NCBI Taxonomy" id="1487935"/>
    <lineage>
        <taxon>Bacteria</taxon>
        <taxon>Pseudomonadati</taxon>
        <taxon>Pseudomonadota</taxon>
        <taxon>Gammaproteobacteria</taxon>
        <taxon>Enterobacterales</taxon>
        <taxon>Hafniaceae</taxon>
        <taxon>Enterobacillus</taxon>
    </lineage>
</organism>
<dbReference type="InterPro" id="IPR036709">
    <property type="entry name" value="Autotransporte_beta_dom_sf"/>
</dbReference>
<dbReference type="EMBL" id="QRAP01000003">
    <property type="protein sequence ID" value="RDK92928.1"/>
    <property type="molecule type" value="Genomic_DNA"/>
</dbReference>
<dbReference type="Gene3D" id="3.40.50.1110">
    <property type="entry name" value="SGNH hydrolase"/>
    <property type="match status" value="1"/>
</dbReference>
<dbReference type="SUPFAM" id="SSF103515">
    <property type="entry name" value="Autotransporter"/>
    <property type="match status" value="1"/>
</dbReference>
<evidence type="ECO:0000313" key="7">
    <source>
        <dbReference type="Proteomes" id="UP000254848"/>
    </source>
</evidence>
<dbReference type="GO" id="GO:0016788">
    <property type="term" value="F:hydrolase activity, acting on ester bonds"/>
    <property type="evidence" value="ECO:0007669"/>
    <property type="project" value="InterPro"/>
</dbReference>
<dbReference type="InterPro" id="IPR050592">
    <property type="entry name" value="GDSL_lipolytic_enzyme"/>
</dbReference>
<dbReference type="InterPro" id="IPR017186">
    <property type="entry name" value="Lipase_autotranspt_EstA"/>
</dbReference>
<comment type="caution">
    <text evidence="6">The sequence shown here is derived from an EMBL/GenBank/DDBJ whole genome shotgun (WGS) entry which is preliminary data.</text>
</comment>
<feature type="chain" id="PRO_5016943424" evidence="4">
    <location>
        <begin position="27"/>
        <end position="657"/>
    </location>
</feature>
<dbReference type="PROSITE" id="PS51208">
    <property type="entry name" value="AUTOTRANSPORTER"/>
    <property type="match status" value="1"/>
</dbReference>
<evidence type="ECO:0000256" key="1">
    <source>
        <dbReference type="ARBA" id="ARBA00008668"/>
    </source>
</evidence>
<feature type="domain" description="Autotransporter" evidence="5">
    <location>
        <begin position="380"/>
        <end position="657"/>
    </location>
</feature>
<dbReference type="PIRSF" id="PIRSF037375">
    <property type="entry name" value="Autotrns_EstA"/>
    <property type="match status" value="1"/>
</dbReference>
<dbReference type="Pfam" id="PF00657">
    <property type="entry name" value="Lipase_GDSL"/>
    <property type="match status" value="1"/>
</dbReference>
<reference evidence="6 7" key="1">
    <citation type="submission" date="2018-07" db="EMBL/GenBank/DDBJ databases">
        <title>Genomic Encyclopedia of Type Strains, Phase IV (KMG-IV): sequencing the most valuable type-strain genomes for metagenomic binning, comparative biology and taxonomic classification.</title>
        <authorList>
            <person name="Goeker M."/>
        </authorList>
    </citation>
    <scope>NUCLEOTIDE SEQUENCE [LARGE SCALE GENOMIC DNA]</scope>
    <source>
        <strain evidence="6 7">DSM 103736</strain>
    </source>
</reference>